<dbReference type="PANTHER" id="PTHR24016:SF0">
    <property type="entry name" value="CONSERVED OLIGOMERIC GOLGI COMPLEX SUBUNIT 4"/>
    <property type="match status" value="1"/>
</dbReference>
<feature type="domain" description="Conserved oligomeric Golgi complex subunit 4 C-terminal" evidence="2">
    <location>
        <begin position="113"/>
        <end position="356"/>
    </location>
</feature>
<dbReference type="InterPro" id="IPR048682">
    <property type="entry name" value="COG4"/>
</dbReference>
<reference evidence="3" key="1">
    <citation type="submission" date="2023-04" db="EMBL/GenBank/DDBJ databases">
        <title>Black Yeasts Isolated from many extreme environments.</title>
        <authorList>
            <person name="Coleine C."/>
            <person name="Stajich J.E."/>
            <person name="Selbmann L."/>
        </authorList>
    </citation>
    <scope>NUCLEOTIDE SEQUENCE</scope>
    <source>
        <strain evidence="3">CCFEE 5312</strain>
    </source>
</reference>
<comment type="caution">
    <text evidence="3">The sequence shown here is derived from an EMBL/GenBank/DDBJ whole genome shotgun (WGS) entry which is preliminary data.</text>
</comment>
<evidence type="ECO:0000259" key="1">
    <source>
        <dbReference type="Pfam" id="PF08318"/>
    </source>
</evidence>
<dbReference type="Pfam" id="PF08318">
    <property type="entry name" value="COG4_m"/>
    <property type="match status" value="1"/>
</dbReference>
<organism evidence="3 4">
    <name type="scientific">Extremus antarcticus</name>
    <dbReference type="NCBI Taxonomy" id="702011"/>
    <lineage>
        <taxon>Eukaryota</taxon>
        <taxon>Fungi</taxon>
        <taxon>Dikarya</taxon>
        <taxon>Ascomycota</taxon>
        <taxon>Pezizomycotina</taxon>
        <taxon>Dothideomycetes</taxon>
        <taxon>Dothideomycetidae</taxon>
        <taxon>Mycosphaerellales</taxon>
        <taxon>Extremaceae</taxon>
        <taxon>Extremus</taxon>
    </lineage>
</organism>
<feature type="domain" description="COG4 transport protein middle alpha-helical bundle" evidence="1">
    <location>
        <begin position="1"/>
        <end position="90"/>
    </location>
</feature>
<dbReference type="Gene3D" id="1.20.58.1970">
    <property type="match status" value="1"/>
</dbReference>
<accession>A0AAJ0GIF4</accession>
<dbReference type="Pfam" id="PF20662">
    <property type="entry name" value="COG4_C"/>
    <property type="match status" value="1"/>
</dbReference>
<evidence type="ECO:0000313" key="4">
    <source>
        <dbReference type="Proteomes" id="UP001271007"/>
    </source>
</evidence>
<evidence type="ECO:0000313" key="3">
    <source>
        <dbReference type="EMBL" id="KAK3058156.1"/>
    </source>
</evidence>
<dbReference type="Proteomes" id="UP001271007">
    <property type="component" value="Unassembled WGS sequence"/>
</dbReference>
<protein>
    <submittedName>
        <fullName evidence="3">Golgi transport complex subunit 4</fullName>
    </submittedName>
</protein>
<proteinExistence type="predicted"/>
<dbReference type="EMBL" id="JAWDJX010000002">
    <property type="protein sequence ID" value="KAK3058156.1"/>
    <property type="molecule type" value="Genomic_DNA"/>
</dbReference>
<evidence type="ECO:0000259" key="2">
    <source>
        <dbReference type="Pfam" id="PF20662"/>
    </source>
</evidence>
<name>A0AAJ0GIF4_9PEZI</name>
<dbReference type="InterPro" id="IPR048684">
    <property type="entry name" value="COG4_C"/>
</dbReference>
<dbReference type="InterPro" id="IPR013167">
    <property type="entry name" value="COG4_M"/>
</dbReference>
<dbReference type="PANTHER" id="PTHR24016">
    <property type="entry name" value="CONSERVED OLIGOMERIC GOLGI COMPLEX SUBUNIT 4"/>
    <property type="match status" value="1"/>
</dbReference>
<keyword evidence="4" id="KW-1185">Reference proteome</keyword>
<gene>
    <name evidence="3" type="primary">COG4_1</name>
    <name evidence="3" type="ORF">LTR09_001234</name>
</gene>
<sequence>MSTFFFRRSVEKSFQLDESPTNLTLNPSKALPASAQPPFITSAVDDVMYIVNQVLQRTLNTGQKTVVASVVPSIGRVLGSDFFGMVQRRMRDECYPKAAIQGALPPENIIIAFLVLMNSLDVATDYLKRIIRSSIGTSTAEDAANAFADKYPFGNEATFVLKALKNMETGFEAKTSELIGEAVEVMLKQVMRPRLRPVLIETFRDVDYLVSSEEDNHAQDDNDSSDADIVSKRFERGWNAFTLPVKRILSPANYDKLLTSTVGYLARTLEKRIWSYYGRVNALGAVRLERDISGIVAAAVKGGRYELRDAFARCTQLVLVVNMEDDEWDEINQLDGRELEKASGMAWKLDDGERKRARALLRQ</sequence>
<dbReference type="AlphaFoldDB" id="A0AAJ0GIF4"/>